<feature type="binding site" evidence="10">
    <location>
        <begin position="246"/>
        <end position="254"/>
    </location>
    <ligand>
        <name>ATP</name>
        <dbReference type="ChEBI" id="CHEBI:30616"/>
    </ligand>
</feature>
<feature type="binding site" evidence="10">
    <location>
        <position position="295"/>
    </location>
    <ligand>
        <name>ATP</name>
        <dbReference type="ChEBI" id="CHEBI:30616"/>
    </ligand>
</feature>
<feature type="binding site" evidence="10">
    <location>
        <position position="205"/>
    </location>
    <ligand>
        <name>substrate</name>
    </ligand>
</feature>
<evidence type="ECO:0000256" key="10">
    <source>
        <dbReference type="HAMAP-Rule" id="MF_00453"/>
    </source>
</evidence>
<feature type="binding site" evidence="10">
    <location>
        <position position="458"/>
    </location>
    <ligand>
        <name>ATP</name>
        <dbReference type="ChEBI" id="CHEBI:30616"/>
    </ligand>
</feature>
<dbReference type="EC" id="4.1.1.49" evidence="3 10"/>
<dbReference type="PANTHER" id="PTHR30031:SF0">
    <property type="entry name" value="PHOSPHOENOLPYRUVATE CARBOXYKINASE (ATP)"/>
    <property type="match status" value="1"/>
</dbReference>
<comment type="pathway">
    <text evidence="1 10">Carbohydrate biosynthesis; gluconeogenesis.</text>
</comment>
<evidence type="ECO:0000313" key="12">
    <source>
        <dbReference type="Proteomes" id="UP001301152"/>
    </source>
</evidence>
<feature type="binding site" evidence="10">
    <location>
        <position position="211"/>
    </location>
    <ligand>
        <name>substrate</name>
    </ligand>
</feature>
<dbReference type="SUPFAM" id="SSF68923">
    <property type="entry name" value="PEP carboxykinase N-terminal domain"/>
    <property type="match status" value="1"/>
</dbReference>
<evidence type="ECO:0000256" key="5">
    <source>
        <dbReference type="ARBA" id="ARBA00022741"/>
    </source>
</evidence>
<keyword evidence="6 10" id="KW-0210">Decarboxylase</keyword>
<dbReference type="Gene3D" id="2.170.8.10">
    <property type="entry name" value="Phosphoenolpyruvate Carboxykinase, domain 2"/>
    <property type="match status" value="1"/>
</dbReference>
<dbReference type="InterPro" id="IPR013035">
    <property type="entry name" value="PEP_carboxykinase_C"/>
</dbReference>
<keyword evidence="12" id="KW-1185">Reference proteome</keyword>
<evidence type="ECO:0000256" key="6">
    <source>
        <dbReference type="ARBA" id="ARBA00022793"/>
    </source>
</evidence>
<keyword evidence="10" id="KW-0464">Manganese</keyword>
<gene>
    <name evidence="10 11" type="primary">pckA</name>
    <name evidence="11" type="ORF">OQ497_12615</name>
</gene>
<feature type="binding site" evidence="10">
    <location>
        <position position="230"/>
    </location>
    <ligand>
        <name>ATP</name>
        <dbReference type="ChEBI" id="CHEBI:30616"/>
    </ligand>
</feature>
<dbReference type="NCBIfam" id="NF006820">
    <property type="entry name" value="PRK09344.1-2"/>
    <property type="match status" value="1"/>
</dbReference>
<protein>
    <recommendedName>
        <fullName evidence="3 10">Phosphoenolpyruvate carboxykinase (ATP)</fullName>
        <shortName evidence="10">PCK</shortName>
        <shortName evidence="10">PEP carboxykinase</shortName>
        <shortName evidence="10">PEPCK</shortName>
        <ecNumber evidence="3 10">4.1.1.49</ecNumber>
    </recommendedName>
</protein>
<dbReference type="InterPro" id="IPR015994">
    <property type="entry name" value="PEPCK_ATP_CS"/>
</dbReference>
<dbReference type="InterPro" id="IPR008210">
    <property type="entry name" value="PEP_carboxykinase_N"/>
</dbReference>
<reference evidence="11 12" key="1">
    <citation type="submission" date="2022-11" db="EMBL/GenBank/DDBJ databases">
        <title>Genome sequencing of Acetobacter type strain.</title>
        <authorList>
            <person name="Heo J."/>
            <person name="Lee D."/>
            <person name="Han B.-H."/>
            <person name="Hong S.-B."/>
            <person name="Kwon S.-W."/>
        </authorList>
    </citation>
    <scope>NUCLEOTIDE SEQUENCE [LARGE SCALE GENOMIC DNA]</scope>
    <source>
        <strain evidence="11 12">KACC 21253</strain>
    </source>
</reference>
<comment type="catalytic activity">
    <reaction evidence="9 10">
        <text>oxaloacetate + ATP = phosphoenolpyruvate + ADP + CO2</text>
        <dbReference type="Rhea" id="RHEA:18617"/>
        <dbReference type="ChEBI" id="CHEBI:16452"/>
        <dbReference type="ChEBI" id="CHEBI:16526"/>
        <dbReference type="ChEBI" id="CHEBI:30616"/>
        <dbReference type="ChEBI" id="CHEBI:58702"/>
        <dbReference type="ChEBI" id="CHEBI:456216"/>
        <dbReference type="EC" id="4.1.1.49"/>
    </reaction>
</comment>
<feature type="binding site" evidence="10">
    <location>
        <position position="211"/>
    </location>
    <ligand>
        <name>ATP</name>
        <dbReference type="ChEBI" id="CHEBI:30616"/>
    </ligand>
</feature>
<evidence type="ECO:0000313" key="11">
    <source>
        <dbReference type="EMBL" id="MCX2564773.1"/>
    </source>
</evidence>
<keyword evidence="7 10" id="KW-0067">ATP-binding</keyword>
<evidence type="ECO:0000256" key="7">
    <source>
        <dbReference type="ARBA" id="ARBA00022840"/>
    </source>
</evidence>
<dbReference type="PROSITE" id="PS00532">
    <property type="entry name" value="PEPCK_ATP"/>
    <property type="match status" value="1"/>
</dbReference>
<dbReference type="PIRSF" id="PIRSF006294">
    <property type="entry name" value="PEP_crbxkin"/>
    <property type="match status" value="1"/>
</dbReference>
<keyword evidence="8 10" id="KW-0456">Lyase</keyword>
<dbReference type="Proteomes" id="UP001301152">
    <property type="component" value="Unassembled WGS sequence"/>
</dbReference>
<feature type="binding site" evidence="10">
    <location>
        <position position="332"/>
    </location>
    <ligand>
        <name>substrate</name>
    </ligand>
</feature>
<proteinExistence type="inferred from homology"/>
<evidence type="ECO:0000256" key="2">
    <source>
        <dbReference type="ARBA" id="ARBA00006052"/>
    </source>
</evidence>
<evidence type="ECO:0000256" key="1">
    <source>
        <dbReference type="ARBA" id="ARBA00004742"/>
    </source>
</evidence>
<dbReference type="NCBIfam" id="NF006821">
    <property type="entry name" value="PRK09344.1-3"/>
    <property type="match status" value="1"/>
</dbReference>
<feature type="binding site" evidence="10">
    <location>
        <position position="267"/>
    </location>
    <ligand>
        <name>Mn(2+)</name>
        <dbReference type="ChEBI" id="CHEBI:29035"/>
    </ligand>
</feature>
<keyword evidence="4 10" id="KW-0312">Gluconeogenesis</keyword>
<comment type="caution">
    <text evidence="11">The sequence shown here is derived from an EMBL/GenBank/DDBJ whole genome shotgun (WGS) entry which is preliminary data.</text>
</comment>
<keyword evidence="5 10" id="KW-0547">Nucleotide-binding</keyword>
<organism evidence="11 12">
    <name type="scientific">Acetobacter thailandicus</name>
    <dbReference type="NCBI Taxonomy" id="1502842"/>
    <lineage>
        <taxon>Bacteria</taxon>
        <taxon>Pseudomonadati</taxon>
        <taxon>Pseudomonadota</taxon>
        <taxon>Alphaproteobacteria</taxon>
        <taxon>Acetobacterales</taxon>
        <taxon>Acetobacteraceae</taxon>
        <taxon>Acetobacter</taxon>
    </lineage>
</organism>
<name>A0ABT3QHL1_9PROT</name>
<dbReference type="InterPro" id="IPR001272">
    <property type="entry name" value="PEP_carboxykinase_ATP"/>
</dbReference>
<comment type="function">
    <text evidence="10">Involved in the gluconeogenesis. Catalyzes the conversion of oxaloacetate (OAA) to phosphoenolpyruvate (PEP) through direct phosphoryl transfer between the nucleoside triphosphate and OAA.</text>
</comment>
<feature type="binding site" evidence="10">
    <location>
        <position position="70"/>
    </location>
    <ligand>
        <name>substrate</name>
    </ligand>
</feature>
<sequence>MQEQLTSGDLECVSDQKRAGVLSQTGVNPRAAVYPNLAAPELVTLALRRHEGTLSENGALVVHTGVHTGRSAKDKFVVDEPQVRDQVWWTATNQKMAPENFRRLKDTVTGYLAGQPLFTQDLYAGADAGHRIKIRLVTTNAWHALFARNIFIRPAAEDLEAFTPDYVILHAPDLELDPEELSLRSVTAVALSFEQKLIIIAGTQYGGEIKKSIFTVMNWLLPVKGVLPMHCSANIDKDNKSAFFFGLSGTGKTTLSSDRNRPLIGDDEHGWSDEGVFNFEGGCYAKVIRLNKEAEPDIWNASHQFGVVLENVVTRPGGKLDLDDASLTENTRACYPADFIPGAVKSGVGGQPDNVLMLTADAFGVLPPVAKLTPEQAMYHFLSGYTARIAGTEKGLGNEPQATFSACFGAPFLPRPPAVYGELLRSRLSKGNVSCWLVNTGWVGGAYGEGKRMSLAHTRAILSAVLSGELDSAEFEREEFFGLYIPKEVKGVPANLLNPSHAWPDQAAYAVQAKKLAELFVSNSGSFIENGSLAFLRDGIKG</sequence>
<dbReference type="NCBIfam" id="TIGR00224">
    <property type="entry name" value="pckA"/>
    <property type="match status" value="1"/>
</dbReference>
<evidence type="ECO:0000256" key="8">
    <source>
        <dbReference type="ARBA" id="ARBA00023239"/>
    </source>
</evidence>
<comment type="cofactor">
    <cofactor evidence="10">
        <name>Mn(2+)</name>
        <dbReference type="ChEBI" id="CHEBI:29035"/>
    </cofactor>
    <text evidence="10">Binds 1 Mn(2+) ion per subunit.</text>
</comment>
<dbReference type="Gene3D" id="3.90.228.20">
    <property type="match status" value="1"/>
</dbReference>
<dbReference type="EMBL" id="JAPIUZ010000013">
    <property type="protein sequence ID" value="MCX2564773.1"/>
    <property type="molecule type" value="Genomic_DNA"/>
</dbReference>
<dbReference type="Gene3D" id="3.40.449.10">
    <property type="entry name" value="Phosphoenolpyruvate Carboxykinase, domain 1"/>
    <property type="match status" value="1"/>
</dbReference>
<dbReference type="RefSeq" id="WP_173560372.1">
    <property type="nucleotide sequence ID" value="NZ_JAERKX010000024.1"/>
</dbReference>
<dbReference type="GO" id="GO:0004612">
    <property type="term" value="F:phosphoenolpyruvate carboxykinase (ATP) activity"/>
    <property type="evidence" value="ECO:0007669"/>
    <property type="project" value="UniProtKB-EC"/>
</dbReference>
<comment type="similarity">
    <text evidence="2 10">Belongs to the phosphoenolpyruvate carboxykinase (ATP) family.</text>
</comment>
<evidence type="ECO:0000256" key="4">
    <source>
        <dbReference type="ARBA" id="ARBA00022432"/>
    </source>
</evidence>
<feature type="binding site" evidence="10">
    <location>
        <position position="230"/>
    </location>
    <ligand>
        <name>Mn(2+)</name>
        <dbReference type="ChEBI" id="CHEBI:29035"/>
    </ligand>
</feature>
<comment type="caution">
    <text evidence="10">Lacks conserved residue(s) required for the propagation of feature annotation.</text>
</comment>
<accession>A0ABT3QHL1</accession>
<feature type="binding site" evidence="10">
    <location>
        <position position="211"/>
    </location>
    <ligand>
        <name>Mn(2+)</name>
        <dbReference type="ChEBI" id="CHEBI:29035"/>
    </ligand>
</feature>
<evidence type="ECO:0000256" key="9">
    <source>
        <dbReference type="ARBA" id="ARBA00047371"/>
    </source>
</evidence>
<dbReference type="HAMAP" id="MF_00453">
    <property type="entry name" value="PEPCK_ATP"/>
    <property type="match status" value="1"/>
</dbReference>
<dbReference type="Pfam" id="PF01293">
    <property type="entry name" value="PEPCK_ATP"/>
    <property type="match status" value="1"/>
</dbReference>
<dbReference type="PANTHER" id="PTHR30031">
    <property type="entry name" value="PHOSPHOENOLPYRUVATE CARBOXYKINASE ATP"/>
    <property type="match status" value="1"/>
</dbReference>
<evidence type="ECO:0000256" key="3">
    <source>
        <dbReference type="ARBA" id="ARBA00012363"/>
    </source>
</evidence>
<keyword evidence="10" id="KW-0963">Cytoplasm</keyword>
<keyword evidence="10" id="KW-0479">Metal-binding</keyword>
<comment type="subcellular location">
    <subcellularLocation>
        <location evidence="10">Cytoplasm</location>
    </subcellularLocation>
</comment>
<feature type="binding site" evidence="10">
    <location>
        <position position="332"/>
    </location>
    <ligand>
        <name>ATP</name>
        <dbReference type="ChEBI" id="CHEBI:30616"/>
    </ligand>
</feature>
<dbReference type="SUPFAM" id="SSF53795">
    <property type="entry name" value="PEP carboxykinase-like"/>
    <property type="match status" value="1"/>
</dbReference>